<organism evidence="2 3">
    <name type="scientific">Corynebacterium accolens</name>
    <dbReference type="NCBI Taxonomy" id="38284"/>
    <lineage>
        <taxon>Bacteria</taxon>
        <taxon>Bacillati</taxon>
        <taxon>Actinomycetota</taxon>
        <taxon>Actinomycetes</taxon>
        <taxon>Mycobacteriales</taxon>
        <taxon>Corynebacteriaceae</taxon>
        <taxon>Corynebacterium</taxon>
    </lineage>
</organism>
<dbReference type="RefSeq" id="WP_126319009.1">
    <property type="nucleotide sequence ID" value="NZ_CP100377.1"/>
</dbReference>
<feature type="transmembrane region" description="Helical" evidence="1">
    <location>
        <begin position="313"/>
        <end position="335"/>
    </location>
</feature>
<feature type="transmembrane region" description="Helical" evidence="1">
    <location>
        <begin position="275"/>
        <end position="293"/>
    </location>
</feature>
<feature type="transmembrane region" description="Helical" evidence="1">
    <location>
        <begin position="61"/>
        <end position="83"/>
    </location>
</feature>
<evidence type="ECO:0000313" key="2">
    <source>
        <dbReference type="EMBL" id="MDK4334451.1"/>
    </source>
</evidence>
<dbReference type="AlphaFoldDB" id="A0AAP4BWJ9"/>
<feature type="transmembrane region" description="Helical" evidence="1">
    <location>
        <begin position="20"/>
        <end position="41"/>
    </location>
</feature>
<accession>A0AAP4BWJ9</accession>
<evidence type="ECO:0000256" key="1">
    <source>
        <dbReference type="SAM" id="Phobius"/>
    </source>
</evidence>
<evidence type="ECO:0000313" key="3">
    <source>
        <dbReference type="Proteomes" id="UP001230317"/>
    </source>
</evidence>
<dbReference type="Proteomes" id="UP001230317">
    <property type="component" value="Unassembled WGS sequence"/>
</dbReference>
<feature type="transmembrane region" description="Helical" evidence="1">
    <location>
        <begin position="194"/>
        <end position="214"/>
    </location>
</feature>
<gene>
    <name evidence="2" type="ORF">QPX58_03320</name>
</gene>
<dbReference type="EMBL" id="JASNVU010000003">
    <property type="protein sequence ID" value="MDK4334451.1"/>
    <property type="molecule type" value="Genomic_DNA"/>
</dbReference>
<feature type="transmembrane region" description="Helical" evidence="1">
    <location>
        <begin position="220"/>
        <end position="240"/>
    </location>
</feature>
<proteinExistence type="predicted"/>
<name>A0AAP4BWJ9_9CORY</name>
<feature type="transmembrane region" description="Helical" evidence="1">
    <location>
        <begin position="401"/>
        <end position="424"/>
    </location>
</feature>
<sequence length="440" mass="48515">MNKNLQKIGTSIVGEAKIYFFVLALALGITTSFVLVLGSVWSRLIDEFPDDQFKFIGGNMLFWATFVAIAMNIPLAVLGSLLLREQSITLIRFGLGRRHFIRIMLGQMWKPIVGALLLTVVLYLPFSALLEWLPDDNGAPLISVSAFGVPTFFGIVLAIISLFIPLTISVLFLSTNLVTRVNNSFRTLRSIKRWLLPGIFALGGTALIIFGIVYENGQQGGILFTVGILLVGSTLVPQAAPRIALNLTTLVSRLSSYRPSPILSKSVTSEYRSRFSGISLFLFLIASIPALLFSASGMQARAMGEGGIAQWDFWVLMAVPLAFTLLAIISASLILSQLLNRSLHKFLKLGIMSREYHFALLLTLASIVFSSQVLVLVGVFFLGLLMMFVWNISLIEMLSELYWQPLISVYILVMIFVPLLYLGFSGVKGKETQTTLASRK</sequence>
<reference evidence="2" key="1">
    <citation type="submission" date="2023-05" db="EMBL/GenBank/DDBJ databases">
        <title>Metabolic capabilities are highly conserved among human nasal-associated Corynebacterium species in pangenomic analyses.</title>
        <authorList>
            <person name="Tran T.H."/>
            <person name="Roberts A.Q."/>
            <person name="Escapa I.F."/>
            <person name="Gao W."/>
            <person name="Conlan S."/>
            <person name="Kong H."/>
            <person name="Segre J.A."/>
            <person name="Kelly M.S."/>
            <person name="Lemon K.P."/>
        </authorList>
    </citation>
    <scope>NUCLEOTIDE SEQUENCE</scope>
    <source>
        <strain evidence="2">KPL2618</strain>
    </source>
</reference>
<protein>
    <submittedName>
        <fullName evidence="2">Uncharacterized protein</fullName>
    </submittedName>
</protein>
<feature type="transmembrane region" description="Helical" evidence="1">
    <location>
        <begin position="356"/>
        <end position="389"/>
    </location>
</feature>
<keyword evidence="1" id="KW-0472">Membrane</keyword>
<feature type="transmembrane region" description="Helical" evidence="1">
    <location>
        <begin position="104"/>
        <end position="126"/>
    </location>
</feature>
<keyword evidence="1" id="KW-1133">Transmembrane helix</keyword>
<comment type="caution">
    <text evidence="2">The sequence shown here is derived from an EMBL/GenBank/DDBJ whole genome shotgun (WGS) entry which is preliminary data.</text>
</comment>
<feature type="transmembrane region" description="Helical" evidence="1">
    <location>
        <begin position="146"/>
        <end position="173"/>
    </location>
</feature>
<keyword evidence="1" id="KW-0812">Transmembrane</keyword>